<feature type="domain" description="Ubiquitin-like" evidence="1">
    <location>
        <begin position="3"/>
        <end position="81"/>
    </location>
</feature>
<gene>
    <name evidence="2" type="ORF">NXF25_018096</name>
</gene>
<organism evidence="2 3">
    <name type="scientific">Crotalus adamanteus</name>
    <name type="common">Eastern diamondback rattlesnake</name>
    <dbReference type="NCBI Taxonomy" id="8729"/>
    <lineage>
        <taxon>Eukaryota</taxon>
        <taxon>Metazoa</taxon>
        <taxon>Chordata</taxon>
        <taxon>Craniata</taxon>
        <taxon>Vertebrata</taxon>
        <taxon>Euteleostomi</taxon>
        <taxon>Lepidosauria</taxon>
        <taxon>Squamata</taxon>
        <taxon>Bifurcata</taxon>
        <taxon>Unidentata</taxon>
        <taxon>Episquamata</taxon>
        <taxon>Toxicofera</taxon>
        <taxon>Serpentes</taxon>
        <taxon>Colubroidea</taxon>
        <taxon>Viperidae</taxon>
        <taxon>Crotalinae</taxon>
        <taxon>Crotalus</taxon>
    </lineage>
</organism>
<feature type="domain" description="Ubiquitin-like" evidence="1">
    <location>
        <begin position="82"/>
        <end position="157"/>
    </location>
</feature>
<dbReference type="PRINTS" id="PR00348">
    <property type="entry name" value="UBIQUITIN"/>
</dbReference>
<dbReference type="PROSITE" id="PS50053">
    <property type="entry name" value="UBIQUITIN_2"/>
    <property type="match status" value="2"/>
</dbReference>
<dbReference type="InterPro" id="IPR019956">
    <property type="entry name" value="Ubiquitin_dom"/>
</dbReference>
<comment type="caution">
    <text evidence="2">The sequence shown here is derived from an EMBL/GenBank/DDBJ whole genome shotgun (WGS) entry which is preliminary data.</text>
</comment>
<dbReference type="InterPro" id="IPR029071">
    <property type="entry name" value="Ubiquitin-like_domsf"/>
</dbReference>
<protein>
    <submittedName>
        <fullName evidence="2">Ubiquitin-like ISG15</fullName>
    </submittedName>
</protein>
<name>A0AAW1AQV5_CROAD</name>
<dbReference type="Pfam" id="PF00240">
    <property type="entry name" value="ubiquitin"/>
    <property type="match status" value="2"/>
</dbReference>
<evidence type="ECO:0000313" key="2">
    <source>
        <dbReference type="EMBL" id="KAK9391707.1"/>
    </source>
</evidence>
<dbReference type="EMBL" id="JAOTOJ010000018">
    <property type="protein sequence ID" value="KAK9391707.1"/>
    <property type="molecule type" value="Genomic_DNA"/>
</dbReference>
<dbReference type="InterPro" id="IPR000626">
    <property type="entry name" value="Ubiquitin-like_dom"/>
</dbReference>
<dbReference type="Proteomes" id="UP001474421">
    <property type="component" value="Unassembled WGS sequence"/>
</dbReference>
<proteinExistence type="predicted"/>
<sequence>MALTLTVKLLTGEVHSVGCSASQTVWDLKVQVGHRTGVSPYLQKLACPDGAHLDLRDGAPLADFGLRTGDTLLMMVKHEESIPILLRNNNGRTSTYHVLPSDTVAQFRARIRTQEGVQNDQFYLVYGSQTLEEGRKLSDYNICPGDTVTLNLRVRGGLRSLWGGSPL</sequence>
<dbReference type="AlphaFoldDB" id="A0AAW1AQV5"/>
<dbReference type="Gene3D" id="3.10.20.90">
    <property type="entry name" value="Phosphatidylinositol 3-kinase Catalytic Subunit, Chain A, domain 1"/>
    <property type="match status" value="2"/>
</dbReference>
<accession>A0AAW1AQV5</accession>
<reference evidence="2 3" key="1">
    <citation type="journal article" date="2024" name="Proc. Natl. Acad. Sci. U.S.A.">
        <title>The genetic regulatory architecture and epigenomic basis for age-related changes in rattlesnake venom.</title>
        <authorList>
            <person name="Hogan M.P."/>
            <person name="Holding M.L."/>
            <person name="Nystrom G.S."/>
            <person name="Colston T.J."/>
            <person name="Bartlett D.A."/>
            <person name="Mason A.J."/>
            <person name="Ellsworth S.A."/>
            <person name="Rautsaw R.M."/>
            <person name="Lawrence K.C."/>
            <person name="Strickland J.L."/>
            <person name="He B."/>
            <person name="Fraser P."/>
            <person name="Margres M.J."/>
            <person name="Gilbert D.M."/>
            <person name="Gibbs H.L."/>
            <person name="Parkinson C.L."/>
            <person name="Rokyta D.R."/>
        </authorList>
    </citation>
    <scope>NUCLEOTIDE SEQUENCE [LARGE SCALE GENOMIC DNA]</scope>
    <source>
        <strain evidence="2">DRR0105</strain>
    </source>
</reference>
<evidence type="ECO:0000313" key="3">
    <source>
        <dbReference type="Proteomes" id="UP001474421"/>
    </source>
</evidence>
<dbReference type="PANTHER" id="PTHR10666">
    <property type="entry name" value="UBIQUITIN"/>
    <property type="match status" value="1"/>
</dbReference>
<evidence type="ECO:0000259" key="1">
    <source>
        <dbReference type="PROSITE" id="PS50053"/>
    </source>
</evidence>
<dbReference type="SMART" id="SM00213">
    <property type="entry name" value="UBQ"/>
    <property type="match status" value="2"/>
</dbReference>
<dbReference type="SUPFAM" id="SSF54236">
    <property type="entry name" value="Ubiquitin-like"/>
    <property type="match status" value="2"/>
</dbReference>
<dbReference type="InterPro" id="IPR050158">
    <property type="entry name" value="Ubiquitin_ubiquitin-like"/>
</dbReference>
<keyword evidence="3" id="KW-1185">Reference proteome</keyword>